<dbReference type="Proteomes" id="UP001163046">
    <property type="component" value="Unassembled WGS sequence"/>
</dbReference>
<keyword evidence="3 9" id="KW-1133">Transmembrane helix</keyword>
<dbReference type="InterPro" id="IPR000276">
    <property type="entry name" value="GPCR_Rhodpsn"/>
</dbReference>
<dbReference type="SMART" id="SM01381">
    <property type="entry name" value="7TM_GPCR_Srsx"/>
    <property type="match status" value="1"/>
</dbReference>
<keyword evidence="4 8" id="KW-0297">G-protein coupled receptor</keyword>
<comment type="similarity">
    <text evidence="8">Belongs to the G-protein coupled receptor 1 family.</text>
</comment>
<feature type="transmembrane region" description="Helical" evidence="9">
    <location>
        <begin position="242"/>
        <end position="261"/>
    </location>
</feature>
<dbReference type="PROSITE" id="PS00237">
    <property type="entry name" value="G_PROTEIN_RECEP_F1_1"/>
    <property type="match status" value="1"/>
</dbReference>
<proteinExistence type="inferred from homology"/>
<evidence type="ECO:0000259" key="10">
    <source>
        <dbReference type="PROSITE" id="PS50262"/>
    </source>
</evidence>
<evidence type="ECO:0000256" key="8">
    <source>
        <dbReference type="RuleBase" id="RU000688"/>
    </source>
</evidence>
<feature type="transmembrane region" description="Helical" evidence="9">
    <location>
        <begin position="104"/>
        <end position="129"/>
    </location>
</feature>
<dbReference type="GO" id="GO:0004930">
    <property type="term" value="F:G protein-coupled receptor activity"/>
    <property type="evidence" value="ECO:0007669"/>
    <property type="project" value="UniProtKB-KW"/>
</dbReference>
<feature type="transmembrane region" description="Helical" evidence="9">
    <location>
        <begin position="141"/>
        <end position="162"/>
    </location>
</feature>
<evidence type="ECO:0000256" key="6">
    <source>
        <dbReference type="ARBA" id="ARBA00023170"/>
    </source>
</evidence>
<dbReference type="EMBL" id="MU826359">
    <property type="protein sequence ID" value="KAJ7379201.1"/>
    <property type="molecule type" value="Genomic_DNA"/>
</dbReference>
<evidence type="ECO:0000256" key="4">
    <source>
        <dbReference type="ARBA" id="ARBA00023040"/>
    </source>
</evidence>
<dbReference type="OrthoDB" id="9445642at2759"/>
<dbReference type="Gene3D" id="1.20.1070.10">
    <property type="entry name" value="Rhodopsin 7-helix transmembrane proteins"/>
    <property type="match status" value="1"/>
</dbReference>
<reference evidence="11" key="1">
    <citation type="submission" date="2023-01" db="EMBL/GenBank/DDBJ databases">
        <title>Genome assembly of the deep-sea coral Lophelia pertusa.</title>
        <authorList>
            <person name="Herrera S."/>
            <person name="Cordes E."/>
        </authorList>
    </citation>
    <scope>NUCLEOTIDE SEQUENCE</scope>
    <source>
        <strain evidence="11">USNM1676648</strain>
        <tissue evidence="11">Polyp</tissue>
    </source>
</reference>
<evidence type="ECO:0000256" key="3">
    <source>
        <dbReference type="ARBA" id="ARBA00022989"/>
    </source>
</evidence>
<protein>
    <recommendedName>
        <fullName evidence="10">G-protein coupled receptors family 1 profile domain-containing protein</fullName>
    </recommendedName>
</protein>
<keyword evidence="2 8" id="KW-0812">Transmembrane</keyword>
<dbReference type="PROSITE" id="PS50262">
    <property type="entry name" value="G_PROTEIN_RECEP_F1_2"/>
    <property type="match status" value="1"/>
</dbReference>
<evidence type="ECO:0000256" key="9">
    <source>
        <dbReference type="SAM" id="Phobius"/>
    </source>
</evidence>
<evidence type="ECO:0000256" key="5">
    <source>
        <dbReference type="ARBA" id="ARBA00023136"/>
    </source>
</evidence>
<evidence type="ECO:0000256" key="2">
    <source>
        <dbReference type="ARBA" id="ARBA00022692"/>
    </source>
</evidence>
<keyword evidence="5 9" id="KW-0472">Membrane</keyword>
<comment type="caution">
    <text evidence="11">The sequence shown here is derived from an EMBL/GenBank/DDBJ whole genome shotgun (WGS) entry which is preliminary data.</text>
</comment>
<evidence type="ECO:0000256" key="7">
    <source>
        <dbReference type="ARBA" id="ARBA00023224"/>
    </source>
</evidence>
<sequence length="262" mass="29558">MATNVTNSTAKCSYEPDSPTEQVFKCIAYFIIMFGSLIGNVLVICVVIMNRQMRTVTNYLIVNMAVADLLITAFSMPVTIKLIVTRQTDWSNGVFSDMLCKIIPFSQSLSIASSVLSLTAIAVDRFLAIMYPLKRYMTFQIAYSIMAVVWIVGIAVNSPILYAQKVVLARGKWRCIEKWTPAFTEEASKDFTVVLFVIFYLVPLLTMSVLYSFVVHKLWVRKVPGNQTVENHMRSQKSKKKVLKILLAVVTLFCTLLASRVH</sequence>
<name>A0A9W9ZCJ5_9CNID</name>
<dbReference type="PANTHER" id="PTHR45695">
    <property type="entry name" value="LEUCOKININ RECEPTOR-RELATED"/>
    <property type="match status" value="1"/>
</dbReference>
<gene>
    <name evidence="11" type="ORF">OS493_017705</name>
</gene>
<evidence type="ECO:0000256" key="1">
    <source>
        <dbReference type="ARBA" id="ARBA00004141"/>
    </source>
</evidence>
<evidence type="ECO:0000313" key="12">
    <source>
        <dbReference type="Proteomes" id="UP001163046"/>
    </source>
</evidence>
<evidence type="ECO:0000313" key="11">
    <source>
        <dbReference type="EMBL" id="KAJ7379201.1"/>
    </source>
</evidence>
<dbReference type="FunFam" id="1.20.1070.10:FF:000291">
    <property type="entry name" value="Predicted protein"/>
    <property type="match status" value="1"/>
</dbReference>
<organism evidence="11 12">
    <name type="scientific">Desmophyllum pertusum</name>
    <dbReference type="NCBI Taxonomy" id="174260"/>
    <lineage>
        <taxon>Eukaryota</taxon>
        <taxon>Metazoa</taxon>
        <taxon>Cnidaria</taxon>
        <taxon>Anthozoa</taxon>
        <taxon>Hexacorallia</taxon>
        <taxon>Scleractinia</taxon>
        <taxon>Caryophylliina</taxon>
        <taxon>Caryophylliidae</taxon>
        <taxon>Desmophyllum</taxon>
    </lineage>
</organism>
<dbReference type="Pfam" id="PF00001">
    <property type="entry name" value="7tm_1"/>
    <property type="match status" value="1"/>
</dbReference>
<keyword evidence="7 8" id="KW-0807">Transducer</keyword>
<dbReference type="AlphaFoldDB" id="A0A9W9ZCJ5"/>
<keyword evidence="6 8" id="KW-0675">Receptor</keyword>
<comment type="subcellular location">
    <subcellularLocation>
        <location evidence="1">Membrane</location>
        <topology evidence="1">Multi-pass membrane protein</topology>
    </subcellularLocation>
</comment>
<dbReference type="InterPro" id="IPR017452">
    <property type="entry name" value="GPCR_Rhodpsn_7TM"/>
</dbReference>
<dbReference type="GO" id="GO:0005886">
    <property type="term" value="C:plasma membrane"/>
    <property type="evidence" value="ECO:0007669"/>
    <property type="project" value="TreeGrafter"/>
</dbReference>
<accession>A0A9W9ZCJ5</accession>
<feature type="transmembrane region" description="Helical" evidence="9">
    <location>
        <begin position="60"/>
        <end position="84"/>
    </location>
</feature>
<feature type="transmembrane region" description="Helical" evidence="9">
    <location>
        <begin position="27"/>
        <end position="48"/>
    </location>
</feature>
<keyword evidence="12" id="KW-1185">Reference proteome</keyword>
<feature type="transmembrane region" description="Helical" evidence="9">
    <location>
        <begin position="191"/>
        <end position="214"/>
    </location>
</feature>
<dbReference type="PRINTS" id="PR00237">
    <property type="entry name" value="GPCRRHODOPSN"/>
</dbReference>
<dbReference type="SUPFAM" id="SSF81321">
    <property type="entry name" value="Family A G protein-coupled receptor-like"/>
    <property type="match status" value="1"/>
</dbReference>
<dbReference type="PANTHER" id="PTHR45695:SF9">
    <property type="entry name" value="LEUCOKININ RECEPTOR"/>
    <property type="match status" value="1"/>
</dbReference>
<feature type="domain" description="G-protein coupled receptors family 1 profile" evidence="10">
    <location>
        <begin position="39"/>
        <end position="262"/>
    </location>
</feature>